<proteinExistence type="predicted"/>
<reference evidence="2 3" key="1">
    <citation type="submission" date="2021-06" db="EMBL/GenBank/DDBJ databases">
        <title>Caerostris darwini draft genome.</title>
        <authorList>
            <person name="Kono N."/>
            <person name="Arakawa K."/>
        </authorList>
    </citation>
    <scope>NUCLEOTIDE SEQUENCE [LARGE SCALE GENOMIC DNA]</scope>
</reference>
<evidence type="ECO:0000313" key="3">
    <source>
        <dbReference type="Proteomes" id="UP001054837"/>
    </source>
</evidence>
<evidence type="ECO:0000313" key="2">
    <source>
        <dbReference type="EMBL" id="GIY23819.1"/>
    </source>
</evidence>
<dbReference type="AlphaFoldDB" id="A0AAV4RRP7"/>
<gene>
    <name evidence="2" type="ORF">CDAR_44081</name>
</gene>
<evidence type="ECO:0000256" key="1">
    <source>
        <dbReference type="SAM" id="MobiDB-lite"/>
    </source>
</evidence>
<organism evidence="2 3">
    <name type="scientific">Caerostris darwini</name>
    <dbReference type="NCBI Taxonomy" id="1538125"/>
    <lineage>
        <taxon>Eukaryota</taxon>
        <taxon>Metazoa</taxon>
        <taxon>Ecdysozoa</taxon>
        <taxon>Arthropoda</taxon>
        <taxon>Chelicerata</taxon>
        <taxon>Arachnida</taxon>
        <taxon>Araneae</taxon>
        <taxon>Araneomorphae</taxon>
        <taxon>Entelegynae</taxon>
        <taxon>Araneoidea</taxon>
        <taxon>Araneidae</taxon>
        <taxon>Caerostris</taxon>
    </lineage>
</organism>
<protein>
    <submittedName>
        <fullName evidence="2">Uncharacterized protein</fullName>
    </submittedName>
</protein>
<keyword evidence="3" id="KW-1185">Reference proteome</keyword>
<name>A0AAV4RRP7_9ARAC</name>
<sequence>MLDFLHIDTRKSSDLNQQVGGSCSYLRRDTVCVEERPLKAMHCSQGPSCFFGRASFRRFRTRKSLGARPEGTHSPHRTALFVHSSLS</sequence>
<dbReference type="Proteomes" id="UP001054837">
    <property type="component" value="Unassembled WGS sequence"/>
</dbReference>
<feature type="region of interest" description="Disordered" evidence="1">
    <location>
        <begin position="64"/>
        <end position="87"/>
    </location>
</feature>
<dbReference type="EMBL" id="BPLQ01006587">
    <property type="protein sequence ID" value="GIY23819.1"/>
    <property type="molecule type" value="Genomic_DNA"/>
</dbReference>
<comment type="caution">
    <text evidence="2">The sequence shown here is derived from an EMBL/GenBank/DDBJ whole genome shotgun (WGS) entry which is preliminary data.</text>
</comment>
<accession>A0AAV4RRP7</accession>